<keyword evidence="3" id="KW-1185">Reference proteome</keyword>
<sequence>MFMDASLQLCYFSTPGNPSLFEPPENGLYLHDNGNLMKWKDEQALNILILELSTAQRNGLSTRCPKSYAKNPKSILFQLLTLSVTDRQRLRAVAGALSKPRKRKSGVPAFNGKHLLPLLGTPRGDPGPSAERRCRCTGWILSEWRGVTGTCFAPLLIEGATSGTAGWVRVDPFEKSSRVESVPRESTVRRRPWTSALGEARWGVLIW</sequence>
<gene>
    <name evidence="2" type="ORF">AVEN_101870_1</name>
    <name evidence="1" type="ORF">AVEN_240668_1</name>
</gene>
<organism evidence="1 3">
    <name type="scientific">Araneus ventricosus</name>
    <name type="common">Orbweaver spider</name>
    <name type="synonym">Epeira ventricosa</name>
    <dbReference type="NCBI Taxonomy" id="182803"/>
    <lineage>
        <taxon>Eukaryota</taxon>
        <taxon>Metazoa</taxon>
        <taxon>Ecdysozoa</taxon>
        <taxon>Arthropoda</taxon>
        <taxon>Chelicerata</taxon>
        <taxon>Arachnida</taxon>
        <taxon>Araneae</taxon>
        <taxon>Araneomorphae</taxon>
        <taxon>Entelegynae</taxon>
        <taxon>Araneoidea</taxon>
        <taxon>Araneidae</taxon>
        <taxon>Araneus</taxon>
    </lineage>
</organism>
<dbReference type="AlphaFoldDB" id="A0A4Y2D480"/>
<dbReference type="EMBL" id="BGPR01000322">
    <property type="protein sequence ID" value="GBM13002.1"/>
    <property type="molecule type" value="Genomic_DNA"/>
</dbReference>
<dbReference type="Proteomes" id="UP000499080">
    <property type="component" value="Unassembled WGS sequence"/>
</dbReference>
<evidence type="ECO:0000313" key="2">
    <source>
        <dbReference type="EMBL" id="GBM13002.1"/>
    </source>
</evidence>
<proteinExistence type="predicted"/>
<name>A0A4Y2D480_ARAVE</name>
<evidence type="ECO:0000313" key="3">
    <source>
        <dbReference type="Proteomes" id="UP000499080"/>
    </source>
</evidence>
<reference evidence="1 3" key="1">
    <citation type="journal article" date="2019" name="Sci. Rep.">
        <title>Orb-weaving spider Araneus ventricosus genome elucidates the spidroin gene catalogue.</title>
        <authorList>
            <person name="Kono N."/>
            <person name="Nakamura H."/>
            <person name="Ohtoshi R."/>
            <person name="Moran D.A.P."/>
            <person name="Shinohara A."/>
            <person name="Yoshida Y."/>
            <person name="Fujiwara M."/>
            <person name="Mori M."/>
            <person name="Tomita M."/>
            <person name="Arakawa K."/>
        </authorList>
    </citation>
    <scope>NUCLEOTIDE SEQUENCE [LARGE SCALE GENOMIC DNA]</scope>
</reference>
<comment type="caution">
    <text evidence="1">The sequence shown here is derived from an EMBL/GenBank/DDBJ whole genome shotgun (WGS) entry which is preliminary data.</text>
</comment>
<protein>
    <submittedName>
        <fullName evidence="1">Uncharacterized protein</fullName>
    </submittedName>
</protein>
<dbReference type="EMBL" id="BGPR01000300">
    <property type="protein sequence ID" value="GBM11530.1"/>
    <property type="molecule type" value="Genomic_DNA"/>
</dbReference>
<accession>A0A4Y2D480</accession>
<evidence type="ECO:0000313" key="1">
    <source>
        <dbReference type="EMBL" id="GBM11530.1"/>
    </source>
</evidence>